<feature type="transmembrane region" description="Helical" evidence="7">
    <location>
        <begin position="236"/>
        <end position="256"/>
    </location>
</feature>
<evidence type="ECO:0000313" key="9">
    <source>
        <dbReference type="Proteomes" id="UP001595630"/>
    </source>
</evidence>
<evidence type="ECO:0000256" key="3">
    <source>
        <dbReference type="ARBA" id="ARBA00022475"/>
    </source>
</evidence>
<dbReference type="PANTHER" id="PTHR30250">
    <property type="entry name" value="PST FAMILY PREDICTED COLANIC ACID TRANSPORTER"/>
    <property type="match status" value="1"/>
</dbReference>
<dbReference type="RefSeq" id="WP_386365205.1">
    <property type="nucleotide sequence ID" value="NZ_JBHRXZ010000022.1"/>
</dbReference>
<reference evidence="9" key="1">
    <citation type="journal article" date="2019" name="Int. J. Syst. Evol. Microbiol.">
        <title>The Global Catalogue of Microorganisms (GCM) 10K type strain sequencing project: providing services to taxonomists for standard genome sequencing and annotation.</title>
        <authorList>
            <consortium name="The Broad Institute Genomics Platform"/>
            <consortium name="The Broad Institute Genome Sequencing Center for Infectious Disease"/>
            <person name="Wu L."/>
            <person name="Ma J."/>
        </authorList>
    </citation>
    <scope>NUCLEOTIDE SEQUENCE [LARGE SCALE GENOMIC DNA]</scope>
    <source>
        <strain evidence="9">KCTC 42447</strain>
    </source>
</reference>
<dbReference type="PANTHER" id="PTHR30250:SF10">
    <property type="entry name" value="LIPOPOLYSACCHARIDE BIOSYNTHESIS PROTEIN WZXC"/>
    <property type="match status" value="1"/>
</dbReference>
<keyword evidence="4 7" id="KW-0812">Transmembrane</keyword>
<comment type="subcellular location">
    <subcellularLocation>
        <location evidence="1">Cell membrane</location>
        <topology evidence="1">Multi-pass membrane protein</topology>
    </subcellularLocation>
</comment>
<feature type="transmembrane region" description="Helical" evidence="7">
    <location>
        <begin position="78"/>
        <end position="98"/>
    </location>
</feature>
<gene>
    <name evidence="8" type="ORF">ACFOMF_12315</name>
</gene>
<comment type="similarity">
    <text evidence="2">Belongs to the polysaccharide synthase family.</text>
</comment>
<sequence length="483" mass="53114">MSIYRSFAWMGLAVAVTKASTLITQIILGYLLAVSEYGQYAYIVGALALVSGFADTGINKFLIKEQERLSFYLSSARYVAFLFACIGGGLLIGYFLYSKTYGDVFVAMALIAIFLPCNALAQIYKAKLAIQLDFSYISKVDMLNSALYSFCLVFSASVGMGVVSFGIALAASYLFMLLMYRGRSKKNSLPVGENKSGVLVLIKELRWLILTTFFMGLALRGDYLVLGFMIDQEALGYYFFAFMLVANIGLVMAQGINNVFMPYLVRHEGDDAAQELMFVQKSIMFILVTSLMSIGFILFGKDAIAWVWQGKWESAAIFAGLFSITLPLKMLAPAAYALLESKGYWREKFWLIFMDAISVLLAVSIGAQLGGVFGAAYALALQRGVVGVVIYWSAARLSGIAVKQLIRLLVYYCLPILLLSISCFYVIYGDIKSESILSGYLTIKLLLMTVAGVGFVLLMDKAMPTARPAIMVRARSAFQSIGK</sequence>
<name>A0ABV7T670_9GAMM</name>
<comment type="caution">
    <text evidence="8">The sequence shown here is derived from an EMBL/GenBank/DDBJ whole genome shotgun (WGS) entry which is preliminary data.</text>
</comment>
<dbReference type="EMBL" id="JBHRXZ010000022">
    <property type="protein sequence ID" value="MFC3608563.1"/>
    <property type="molecule type" value="Genomic_DNA"/>
</dbReference>
<feature type="transmembrane region" description="Helical" evidence="7">
    <location>
        <begin position="162"/>
        <end position="180"/>
    </location>
</feature>
<keyword evidence="9" id="KW-1185">Reference proteome</keyword>
<evidence type="ECO:0000256" key="2">
    <source>
        <dbReference type="ARBA" id="ARBA00007430"/>
    </source>
</evidence>
<evidence type="ECO:0000256" key="1">
    <source>
        <dbReference type="ARBA" id="ARBA00004651"/>
    </source>
</evidence>
<evidence type="ECO:0000256" key="4">
    <source>
        <dbReference type="ARBA" id="ARBA00022692"/>
    </source>
</evidence>
<evidence type="ECO:0000256" key="5">
    <source>
        <dbReference type="ARBA" id="ARBA00022989"/>
    </source>
</evidence>
<evidence type="ECO:0000256" key="6">
    <source>
        <dbReference type="ARBA" id="ARBA00023136"/>
    </source>
</evidence>
<feature type="transmembrane region" description="Helical" evidence="7">
    <location>
        <begin position="207"/>
        <end position="230"/>
    </location>
</feature>
<organism evidence="8 9">
    <name type="scientific">Stutzerimonas tarimensis</name>
    <dbReference type="NCBI Taxonomy" id="1507735"/>
    <lineage>
        <taxon>Bacteria</taxon>
        <taxon>Pseudomonadati</taxon>
        <taxon>Pseudomonadota</taxon>
        <taxon>Gammaproteobacteria</taxon>
        <taxon>Pseudomonadales</taxon>
        <taxon>Pseudomonadaceae</taxon>
        <taxon>Stutzerimonas</taxon>
    </lineage>
</organism>
<evidence type="ECO:0000256" key="7">
    <source>
        <dbReference type="SAM" id="Phobius"/>
    </source>
</evidence>
<feature type="transmembrane region" description="Helical" evidence="7">
    <location>
        <begin position="440"/>
        <end position="458"/>
    </location>
</feature>
<feature type="transmembrane region" description="Helical" evidence="7">
    <location>
        <begin position="104"/>
        <end position="124"/>
    </location>
</feature>
<dbReference type="InterPro" id="IPR050833">
    <property type="entry name" value="Poly_Biosynth_Transport"/>
</dbReference>
<keyword evidence="5 7" id="KW-1133">Transmembrane helix</keyword>
<feature type="transmembrane region" description="Helical" evidence="7">
    <location>
        <begin position="39"/>
        <end position="58"/>
    </location>
</feature>
<dbReference type="Proteomes" id="UP001595630">
    <property type="component" value="Unassembled WGS sequence"/>
</dbReference>
<protein>
    <submittedName>
        <fullName evidence="8">Oligosaccharide flippase family protein</fullName>
    </submittedName>
</protein>
<feature type="transmembrane region" description="Helical" evidence="7">
    <location>
        <begin position="7"/>
        <end position="33"/>
    </location>
</feature>
<feature type="transmembrane region" description="Helical" evidence="7">
    <location>
        <begin position="406"/>
        <end position="428"/>
    </location>
</feature>
<feature type="transmembrane region" description="Helical" evidence="7">
    <location>
        <begin position="349"/>
        <end position="369"/>
    </location>
</feature>
<evidence type="ECO:0000313" key="8">
    <source>
        <dbReference type="EMBL" id="MFC3608563.1"/>
    </source>
</evidence>
<keyword evidence="6 7" id="KW-0472">Membrane</keyword>
<dbReference type="Pfam" id="PF13440">
    <property type="entry name" value="Polysacc_synt_3"/>
    <property type="match status" value="1"/>
</dbReference>
<accession>A0ABV7T670</accession>
<feature type="transmembrane region" description="Helical" evidence="7">
    <location>
        <begin position="314"/>
        <end position="337"/>
    </location>
</feature>
<proteinExistence type="inferred from homology"/>
<keyword evidence="3" id="KW-1003">Cell membrane</keyword>
<feature type="transmembrane region" description="Helical" evidence="7">
    <location>
        <begin position="283"/>
        <end position="308"/>
    </location>
</feature>
<feature type="transmembrane region" description="Helical" evidence="7">
    <location>
        <begin position="375"/>
        <end position="394"/>
    </location>
</feature>